<keyword evidence="2" id="KW-0540">Nuclease</keyword>
<keyword evidence="2" id="KW-0378">Hydrolase</keyword>
<organism evidence="2 3">
    <name type="scientific">Rasiella rasia</name>
    <dbReference type="NCBI Taxonomy" id="2744027"/>
    <lineage>
        <taxon>Bacteria</taxon>
        <taxon>Pseudomonadati</taxon>
        <taxon>Bacteroidota</taxon>
        <taxon>Flavobacteriia</taxon>
        <taxon>Flavobacteriales</taxon>
        <taxon>Flavobacteriaceae</taxon>
        <taxon>Rasiella</taxon>
    </lineage>
</organism>
<dbReference type="GO" id="GO:0004519">
    <property type="term" value="F:endonuclease activity"/>
    <property type="evidence" value="ECO:0007669"/>
    <property type="project" value="UniProtKB-KW"/>
</dbReference>
<keyword evidence="3" id="KW-1185">Reference proteome</keyword>
<sequence>MSFIKKILKKIMPQQNYEEYWKLTLEYTDFNDDKFLTTLQLLVNKVDELNSDGDYVYNSQDYKDLQRAVLNAVPKSSSNINNQLGSTRKAINQCIKLGFVNPEFKSYHPNTKDYLTARSSRRRQTLFSKIVYSNAKFNSSITNSHNWSQINFLLKTLEEIGKLTKKDIIALMTIDIANYEREYVTESELNSIRQEAESSGFIERKYNQIGYLNNILNKLDDVVFIRRGRSDYELYFEEDAVIIFGADYKDKAYLKHIEKKRDPYLHRLYKNQLQEECEEIYGNPKCVLERLSYPVLIASHIKPFIDSNEIEAYDPDNGLLLSRTIDSLFDLKYISFEDNGDMIFSNRVSRDVKDFWEDYKLENTILNEKRKEYLAYHRNLMAEIDARA</sequence>
<reference evidence="2 3" key="1">
    <citation type="submission" date="2020-02" db="EMBL/GenBank/DDBJ databases">
        <title>Complete genome sequence of Flavobacteriaceae bacterium.</title>
        <authorList>
            <person name="Kim S.-J."/>
            <person name="Kim Y.-S."/>
            <person name="Kim K.-H."/>
        </authorList>
    </citation>
    <scope>NUCLEOTIDE SEQUENCE [LARGE SCALE GENOMIC DNA]</scope>
    <source>
        <strain evidence="2 3">RR4-40</strain>
    </source>
</reference>
<feature type="domain" description="HNH nuclease" evidence="1">
    <location>
        <begin position="286"/>
        <end position="337"/>
    </location>
</feature>
<dbReference type="Proteomes" id="UP000505306">
    <property type="component" value="Chromosome"/>
</dbReference>
<evidence type="ECO:0000259" key="1">
    <source>
        <dbReference type="Pfam" id="PF13391"/>
    </source>
</evidence>
<dbReference type="Pfam" id="PF13391">
    <property type="entry name" value="HNH_2"/>
    <property type="match status" value="1"/>
</dbReference>
<dbReference type="InterPro" id="IPR003615">
    <property type="entry name" value="HNH_nuc"/>
</dbReference>
<evidence type="ECO:0000313" key="2">
    <source>
        <dbReference type="EMBL" id="QIE58665.1"/>
    </source>
</evidence>
<gene>
    <name evidence="2" type="ORF">G5B37_03540</name>
</gene>
<keyword evidence="2" id="KW-0255">Endonuclease</keyword>
<dbReference type="EMBL" id="CP049057">
    <property type="protein sequence ID" value="QIE58665.1"/>
    <property type="molecule type" value="Genomic_DNA"/>
</dbReference>
<evidence type="ECO:0000313" key="3">
    <source>
        <dbReference type="Proteomes" id="UP000505306"/>
    </source>
</evidence>
<dbReference type="REBASE" id="391689">
    <property type="entry name" value="FbaRR440ORF3530P"/>
</dbReference>
<proteinExistence type="predicted"/>
<dbReference type="RefSeq" id="WP_263649838.1">
    <property type="nucleotide sequence ID" value="NZ_CP049057.1"/>
</dbReference>
<accession>A0A6G6GJB5</accession>
<name>A0A6G6GJB5_9FLAO</name>
<protein>
    <submittedName>
        <fullName evidence="2">HNH endonuclease</fullName>
    </submittedName>
</protein>
<dbReference type="AlphaFoldDB" id="A0A6G6GJB5"/>
<dbReference type="KEGG" id="mgel:G5B37_03540"/>